<feature type="non-terminal residue" evidence="1">
    <location>
        <position position="1"/>
    </location>
</feature>
<accession>A0ACC3CVD8</accession>
<organism evidence="1 2">
    <name type="scientific">Coniosporium uncinatum</name>
    <dbReference type="NCBI Taxonomy" id="93489"/>
    <lineage>
        <taxon>Eukaryota</taxon>
        <taxon>Fungi</taxon>
        <taxon>Dikarya</taxon>
        <taxon>Ascomycota</taxon>
        <taxon>Pezizomycotina</taxon>
        <taxon>Dothideomycetes</taxon>
        <taxon>Dothideomycetes incertae sedis</taxon>
        <taxon>Coniosporium</taxon>
    </lineage>
</organism>
<gene>
    <name evidence="1" type="ORF">LTS18_014319</name>
</gene>
<proteinExistence type="predicted"/>
<keyword evidence="2" id="KW-1185">Reference proteome</keyword>
<reference evidence="1" key="1">
    <citation type="submission" date="2024-09" db="EMBL/GenBank/DDBJ databases">
        <title>Black Yeasts Isolated from many extreme environments.</title>
        <authorList>
            <person name="Coleine C."/>
            <person name="Stajich J.E."/>
            <person name="Selbmann L."/>
        </authorList>
    </citation>
    <scope>NUCLEOTIDE SEQUENCE</scope>
    <source>
        <strain evidence="1">CCFEE 5737</strain>
    </source>
</reference>
<protein>
    <submittedName>
        <fullName evidence="1">Uncharacterized protein</fullName>
    </submittedName>
</protein>
<dbReference type="Proteomes" id="UP001186974">
    <property type="component" value="Unassembled WGS sequence"/>
</dbReference>
<evidence type="ECO:0000313" key="2">
    <source>
        <dbReference type="Proteomes" id="UP001186974"/>
    </source>
</evidence>
<evidence type="ECO:0000313" key="1">
    <source>
        <dbReference type="EMBL" id="KAK3045209.1"/>
    </source>
</evidence>
<sequence length="82" mass="9138">FHATTPTQFAQAFHAALSLPQDETLQMRLRARESAKRFNEAQFAQKWVGHFERLIALRIERGGKRGWTGAGGGVSKGLAADW</sequence>
<dbReference type="EMBL" id="JAWDJW010010890">
    <property type="protein sequence ID" value="KAK3045209.1"/>
    <property type="molecule type" value="Genomic_DNA"/>
</dbReference>
<comment type="caution">
    <text evidence="1">The sequence shown here is derived from an EMBL/GenBank/DDBJ whole genome shotgun (WGS) entry which is preliminary data.</text>
</comment>
<name>A0ACC3CVD8_9PEZI</name>